<dbReference type="InterPro" id="IPR012292">
    <property type="entry name" value="Globin/Proto"/>
</dbReference>
<dbReference type="Proteomes" id="UP000887540">
    <property type="component" value="Unplaced"/>
</dbReference>
<accession>A0A914E5F7</accession>
<evidence type="ECO:0000313" key="1">
    <source>
        <dbReference type="Proteomes" id="UP000887540"/>
    </source>
</evidence>
<dbReference type="Gene3D" id="1.10.490.10">
    <property type="entry name" value="Globins"/>
    <property type="match status" value="1"/>
</dbReference>
<dbReference type="GO" id="GO:0019825">
    <property type="term" value="F:oxygen binding"/>
    <property type="evidence" value="ECO:0007669"/>
    <property type="project" value="InterPro"/>
</dbReference>
<protein>
    <submittedName>
        <fullName evidence="2">Uncharacterized protein</fullName>
    </submittedName>
</protein>
<name>A0A914E5F7_9BILA</name>
<reference evidence="2" key="1">
    <citation type="submission" date="2022-11" db="UniProtKB">
        <authorList>
            <consortium name="WormBaseParasite"/>
        </authorList>
    </citation>
    <scope>IDENTIFICATION</scope>
</reference>
<dbReference type="WBParaSite" id="ACRNAN_scaffold581.g9678.t1">
    <property type="protein sequence ID" value="ACRNAN_scaffold581.g9678.t1"/>
    <property type="gene ID" value="ACRNAN_scaffold581.g9678"/>
</dbReference>
<sequence length="220" mass="25250">MKLAMDSKSAISDVMLMAMSTAVSAVPRRTSRRLSDFSDIAHLTVTFNGISLTPKQKSWIKCAFDKWKKKSPVSVGDWVHTYIQQRHKDWKNELSKKSHLVQLYSDTITKIIEMAIESLDSLDDSLGPLLVSYTSDNGILNGKEGFDLTYWTYVSEALCHLAKEFPVKSNKWETVNGWRIVILFLTNKLEYGFHLEDSSKSKSLRYERTFDNPYGVDNFF</sequence>
<evidence type="ECO:0000313" key="2">
    <source>
        <dbReference type="WBParaSite" id="ACRNAN_scaffold581.g9678.t1"/>
    </source>
</evidence>
<organism evidence="1 2">
    <name type="scientific">Acrobeloides nanus</name>
    <dbReference type="NCBI Taxonomy" id="290746"/>
    <lineage>
        <taxon>Eukaryota</taxon>
        <taxon>Metazoa</taxon>
        <taxon>Ecdysozoa</taxon>
        <taxon>Nematoda</taxon>
        <taxon>Chromadorea</taxon>
        <taxon>Rhabditida</taxon>
        <taxon>Tylenchina</taxon>
        <taxon>Cephalobomorpha</taxon>
        <taxon>Cephaloboidea</taxon>
        <taxon>Cephalobidae</taxon>
        <taxon>Acrobeloides</taxon>
    </lineage>
</organism>
<dbReference type="GO" id="GO:0020037">
    <property type="term" value="F:heme binding"/>
    <property type="evidence" value="ECO:0007669"/>
    <property type="project" value="InterPro"/>
</dbReference>
<dbReference type="AlphaFoldDB" id="A0A914E5F7"/>
<keyword evidence="1" id="KW-1185">Reference proteome</keyword>
<proteinExistence type="predicted"/>